<feature type="region of interest" description="Disordered" evidence="8">
    <location>
        <begin position="556"/>
        <end position="598"/>
    </location>
</feature>
<sequence>MEVYEKSKTVDPEVRAYINSLVSAVGGQSTLDDRYEIGDSALAVLNDILRWLRLYDDKLDRYDVKRCLADSNLVKSDLLEILALWPEEQQDNAWKAKLALACLQLIATLTWPMEVKEEKTKINHVRHMPVLQLAQVGYKRAILHFEGASILRTMVRAGLPAMAVERRDRSRRDEGVIKLVLHCFKNVCMITQPQHLPSLGDENEVSRSATIDAFHEQDVFSLLLTIGSGVGDEFRDHDVVVMETLFHLLKGVDGRKLFMEDEQMRTAEVDELQTLMRKEKAMLNSYKKHAPTRHNRFGTMVWVKTGDNKVSTMSGQNSITDASNTLQQMDASKKYNRPKNRGKQTEELNESETFGGRIELTDSARRHLRSFVEDFLDSSFNPLFSSLRKAMESESERIVPSNCRQFWYLISWFLNAEAARREQKQAQEALEGEAEENRFAYIAAVLDQETFVLLNRNMQRAYDEKIWQDLRAMLTCLTQILLTVQSMSESKDEEDQEIAENISNRIFYEETTHDRIVQVCRTYSNQGLGYLDAVTECVHVFVRMLENYSKQNVGLQIRSKRRARRKKKTQNQQPTTNEDGHAEPDEDADQDAADDEREAHMTVSERKFDFARFSAKFLSQGCVNTFVALTQYYADLSTSQLKRCHRFFYRLAFKQDLAVLLFRVDILLLFQQMIKGPGGLDHGIEGWKEWETLVQQVFRRCFKWMERQEKADEDGGKGWKEAAVVEMLFSKIPGTVYYLQNGFERVIQWRAPRPPAELEVKPSVKDIQKRLAVAVGVMLEMGKADALEWVKKEVGRAGDERQAWQDEKDARMDLDREDQEGADPAPSTTPAATTIFLTPDGDERKEALFKDKYLRLLMTTLGMERLGSADDVDASWVVPYHISAAVLKEALDHIRKAEHDPPIFDDGKNAQDLIRPKSTARRGAAALSDDESNASLSDGEAEFPANFRHKAPEGAERPSKRRRLTKRNNGELTEEQAQAKADARKKKEKEKNAKIKSALFITASDDESDAERDQEFFMLEEERRKKVKSEIGKAVRQLKEGEGGQALAGANPKKASKKKTAAKESKSKALVVSDDSDADSETSEANGATQRPPKRMRMSLFSEDEDSAHPSDHAVSEEETPSTSPTALDADPSLPLTEVSGNAAPDKPRPPIMEEDEDEEDEVPVVKPATQRGRRRGAFIIDDEDEDE</sequence>
<feature type="domain" description="Timeless N-terminal" evidence="9">
    <location>
        <begin position="34"/>
        <end position="303"/>
    </location>
</feature>
<dbReference type="PANTHER" id="PTHR22940:SF4">
    <property type="entry name" value="PROTEIN TIMELESS HOMOLOG"/>
    <property type="match status" value="1"/>
</dbReference>
<keyword evidence="6" id="KW-0469">Meiosis</keyword>
<dbReference type="GO" id="GO:0006281">
    <property type="term" value="P:DNA repair"/>
    <property type="evidence" value="ECO:0007669"/>
    <property type="project" value="TreeGrafter"/>
</dbReference>
<keyword evidence="7" id="KW-0131">Cell cycle</keyword>
<evidence type="ECO:0000256" key="5">
    <source>
        <dbReference type="ARBA" id="ARBA00023242"/>
    </source>
</evidence>
<feature type="compositionally biased region" description="Basic and acidic residues" evidence="8">
    <location>
        <begin position="798"/>
        <end position="814"/>
    </location>
</feature>
<feature type="region of interest" description="Disordered" evidence="8">
    <location>
        <begin position="918"/>
        <end position="1188"/>
    </location>
</feature>
<dbReference type="InterPro" id="IPR006906">
    <property type="entry name" value="Timeless_N"/>
</dbReference>
<keyword evidence="11" id="KW-1185">Reference proteome</keyword>
<dbReference type="GO" id="GO:0043111">
    <property type="term" value="P:replication fork arrest"/>
    <property type="evidence" value="ECO:0007669"/>
    <property type="project" value="TreeGrafter"/>
</dbReference>
<dbReference type="EMBL" id="JAVRRT010000008">
    <property type="protein sequence ID" value="KAK5169922.1"/>
    <property type="molecule type" value="Genomic_DNA"/>
</dbReference>
<comment type="caution">
    <text evidence="10">The sequence shown here is derived from an EMBL/GenBank/DDBJ whole genome shotgun (WGS) entry which is preliminary data.</text>
</comment>
<organism evidence="10 11">
    <name type="scientific">Saxophila tyrrhenica</name>
    <dbReference type="NCBI Taxonomy" id="1690608"/>
    <lineage>
        <taxon>Eukaryota</taxon>
        <taxon>Fungi</taxon>
        <taxon>Dikarya</taxon>
        <taxon>Ascomycota</taxon>
        <taxon>Pezizomycotina</taxon>
        <taxon>Dothideomycetes</taxon>
        <taxon>Dothideomycetidae</taxon>
        <taxon>Mycosphaerellales</taxon>
        <taxon>Extremaceae</taxon>
        <taxon>Saxophila</taxon>
    </lineage>
</organism>
<dbReference type="GO" id="GO:0003677">
    <property type="term" value="F:DNA binding"/>
    <property type="evidence" value="ECO:0007669"/>
    <property type="project" value="TreeGrafter"/>
</dbReference>
<feature type="compositionally biased region" description="Acidic residues" evidence="8">
    <location>
        <begin position="1153"/>
        <end position="1163"/>
    </location>
</feature>
<keyword evidence="4" id="KW-0236">DNA replication inhibitor</keyword>
<dbReference type="Proteomes" id="UP001337655">
    <property type="component" value="Unassembled WGS sequence"/>
</dbReference>
<name>A0AAV9PDU3_9PEZI</name>
<feature type="region of interest" description="Disordered" evidence="8">
    <location>
        <begin position="798"/>
        <end position="835"/>
    </location>
</feature>
<evidence type="ECO:0000256" key="3">
    <source>
        <dbReference type="ARBA" id="ARBA00021529"/>
    </source>
</evidence>
<feature type="compositionally biased region" description="Low complexity" evidence="8">
    <location>
        <begin position="822"/>
        <end position="834"/>
    </location>
</feature>
<evidence type="ECO:0000256" key="8">
    <source>
        <dbReference type="SAM" id="MobiDB-lite"/>
    </source>
</evidence>
<dbReference type="RefSeq" id="XP_064659268.1">
    <property type="nucleotide sequence ID" value="XM_064803143.1"/>
</dbReference>
<evidence type="ECO:0000313" key="11">
    <source>
        <dbReference type="Proteomes" id="UP001337655"/>
    </source>
</evidence>
<proteinExistence type="inferred from homology"/>
<dbReference type="GeneID" id="89927241"/>
<dbReference type="GO" id="GO:0031298">
    <property type="term" value="C:replication fork protection complex"/>
    <property type="evidence" value="ECO:0007669"/>
    <property type="project" value="TreeGrafter"/>
</dbReference>
<comment type="similarity">
    <text evidence="2">Belongs to the timeless family.</text>
</comment>
<gene>
    <name evidence="10" type="primary">TOF1</name>
    <name evidence="10" type="ORF">LTR77_005900</name>
</gene>
<feature type="compositionally biased region" description="Basic residues" evidence="8">
    <location>
        <begin position="558"/>
        <end position="569"/>
    </location>
</feature>
<comment type="subcellular location">
    <subcellularLocation>
        <location evidence="1">Nucleus</location>
    </subcellularLocation>
</comment>
<evidence type="ECO:0000256" key="1">
    <source>
        <dbReference type="ARBA" id="ARBA00004123"/>
    </source>
</evidence>
<accession>A0AAV9PDU3</accession>
<feature type="region of interest" description="Disordered" evidence="8">
    <location>
        <begin position="329"/>
        <end position="352"/>
    </location>
</feature>
<dbReference type="GO" id="GO:0051321">
    <property type="term" value="P:meiotic cell cycle"/>
    <property type="evidence" value="ECO:0007669"/>
    <property type="project" value="UniProtKB-KW"/>
</dbReference>
<evidence type="ECO:0000256" key="7">
    <source>
        <dbReference type="ARBA" id="ARBA00023306"/>
    </source>
</evidence>
<protein>
    <recommendedName>
        <fullName evidence="3">Topoisomerase 1-associated factor 1</fullName>
    </recommendedName>
</protein>
<evidence type="ECO:0000313" key="10">
    <source>
        <dbReference type="EMBL" id="KAK5169922.1"/>
    </source>
</evidence>
<dbReference type="GO" id="GO:0000076">
    <property type="term" value="P:DNA replication checkpoint signaling"/>
    <property type="evidence" value="ECO:0007669"/>
    <property type="project" value="TreeGrafter"/>
</dbReference>
<keyword evidence="5" id="KW-0539">Nucleus</keyword>
<evidence type="ECO:0000259" key="9">
    <source>
        <dbReference type="Pfam" id="PF04821"/>
    </source>
</evidence>
<dbReference type="Pfam" id="PF04821">
    <property type="entry name" value="TIMELESS"/>
    <property type="match status" value="1"/>
</dbReference>
<dbReference type="InterPro" id="IPR044998">
    <property type="entry name" value="Timeless"/>
</dbReference>
<reference evidence="10 11" key="1">
    <citation type="submission" date="2023-08" db="EMBL/GenBank/DDBJ databases">
        <title>Black Yeasts Isolated from many extreme environments.</title>
        <authorList>
            <person name="Coleine C."/>
            <person name="Stajich J.E."/>
            <person name="Selbmann L."/>
        </authorList>
    </citation>
    <scope>NUCLEOTIDE SEQUENCE [LARGE SCALE GENOMIC DNA]</scope>
    <source>
        <strain evidence="10 11">CCFEE 5935</strain>
    </source>
</reference>
<feature type="compositionally biased region" description="Basic and acidic residues" evidence="8">
    <location>
        <begin position="1107"/>
        <end position="1116"/>
    </location>
</feature>
<evidence type="ECO:0000256" key="4">
    <source>
        <dbReference type="ARBA" id="ARBA00022880"/>
    </source>
</evidence>
<feature type="compositionally biased region" description="Basic and acidic residues" evidence="8">
    <location>
        <begin position="1011"/>
        <end position="1042"/>
    </location>
</feature>
<dbReference type="AlphaFoldDB" id="A0AAV9PDU3"/>
<feature type="compositionally biased region" description="Acidic residues" evidence="8">
    <location>
        <begin position="584"/>
        <end position="596"/>
    </location>
</feature>
<dbReference type="PANTHER" id="PTHR22940">
    <property type="entry name" value="TIMEOUT/TIMELESS-2"/>
    <property type="match status" value="1"/>
</dbReference>
<evidence type="ECO:0000256" key="2">
    <source>
        <dbReference type="ARBA" id="ARBA00008174"/>
    </source>
</evidence>
<evidence type="ECO:0000256" key="6">
    <source>
        <dbReference type="ARBA" id="ARBA00023254"/>
    </source>
</evidence>